<sequence>MSTETIPNEVLDRILHRTLTIPTATFEAWREQHTYATTPTSAASGGAILAVSKRWYDIGIPLLYESAIIRTLGQAEEFAQALHNPRLGPLKLGLRVRRLRIESGYSSLVKILQGAPGITDLFLGLNAVNADTIQGLQRVLKKTNPSRLFLDRLQWSQNLQFEHTLIKALAVALPEWTHLVRLSLFRGSKAPALEYVCLPASTATLNIDGDVLEVISRNPRVKTIHIPKASHRIVVSALQARTDRVPEKLYIGSGKEWVLMVPILGFPVNVIKENPGPLPDLPDKIWIHILGFATEGCAYNLRAFGGKDRLVPANEPINRTRRNILLVSKRFHVRAIFSGRISKYTDGHTRQRLGLPCMYSIPHFPSKSATRTITGFMARICASSELADVVHVLYCEELSEIVPVPVRLRNLVYASRRFRVFPTLVAQLLDNRGSSLQWMEQELTGAKSISPTVFLKLSQLQTMILHGGHTNDGDMGELADALPRLETLGLSTVDAALLDVFVSIKLPSLRSFSTEGANLPTPALTRFMRSHGAKLHVLSVPSNTDLPELLDLCPNIVELNLFDALPPSEIRFFKTCAPHTSIQRIVLPRHTLSAHYLRDRTSGDAWYDFIRFLAACRTQLPALTEVQVGTIVWPVVESEARKSMGIYVAWFLNAEAGLALAGSAGRRVRRFVPVPQSVKKSKPSSTERDVGHNLESSLSPLSTPQDRRLLVGIAGVPASGKSTLAHLIVERVNSSIAASPSNSPGDNVIGAPLSDKPIAAFIGLDGWHLTRARLDEFPDPKLAHDRRGAHWTFDGEEYVAFVRALREPIDPTTASGEQSQVVYAPSFSHEKKDPMFDAIPVYPHHRLVIIEGLYTFLSIPPWSAAAELLDERWYIDIGEDEAERRLVVRHVKTGVAKDLEEAVWRSRENDAPNGRFLRENMMTPTRTIPSIEDPRLSSV</sequence>
<dbReference type="SUPFAM" id="SSF52047">
    <property type="entry name" value="RNI-like"/>
    <property type="match status" value="1"/>
</dbReference>
<reference evidence="2 3" key="1">
    <citation type="submission" date="2016-10" db="EMBL/GenBank/DDBJ databases">
        <title>Genome sequence of the basidiomycete white-rot fungus Trametes pubescens.</title>
        <authorList>
            <person name="Makela M.R."/>
            <person name="Granchi Z."/>
            <person name="Peng M."/>
            <person name="De Vries R.P."/>
            <person name="Grigoriev I."/>
            <person name="Riley R."/>
            <person name="Hilden K."/>
        </authorList>
    </citation>
    <scope>NUCLEOTIDE SEQUENCE [LARGE SCALE GENOMIC DNA]</scope>
    <source>
        <strain evidence="2 3">FBCC735</strain>
    </source>
</reference>
<dbReference type="EMBL" id="MNAD01000857">
    <property type="protein sequence ID" value="OJT09970.1"/>
    <property type="molecule type" value="Genomic_DNA"/>
</dbReference>
<dbReference type="Proteomes" id="UP000184267">
    <property type="component" value="Unassembled WGS sequence"/>
</dbReference>
<name>A0A1M2VQZ1_TRAPU</name>
<dbReference type="SUPFAM" id="SSF52540">
    <property type="entry name" value="P-loop containing nucleoside triphosphate hydrolases"/>
    <property type="match status" value="1"/>
</dbReference>
<dbReference type="PANTHER" id="PTHR10285">
    <property type="entry name" value="URIDINE KINASE"/>
    <property type="match status" value="1"/>
</dbReference>
<dbReference type="InterPro" id="IPR027417">
    <property type="entry name" value="P-loop_NTPase"/>
</dbReference>
<dbReference type="STRING" id="154538.A0A1M2VQZ1"/>
<feature type="region of interest" description="Disordered" evidence="1">
    <location>
        <begin position="675"/>
        <end position="701"/>
    </location>
</feature>
<keyword evidence="3" id="KW-1185">Reference proteome</keyword>
<dbReference type="InterPro" id="IPR032675">
    <property type="entry name" value="LRR_dom_sf"/>
</dbReference>
<dbReference type="AlphaFoldDB" id="A0A1M2VQZ1"/>
<dbReference type="OMA" id="FMARICA"/>
<evidence type="ECO:0000256" key="1">
    <source>
        <dbReference type="SAM" id="MobiDB-lite"/>
    </source>
</evidence>
<proteinExistence type="predicted"/>
<evidence type="ECO:0008006" key="4">
    <source>
        <dbReference type="Google" id="ProtNLM"/>
    </source>
</evidence>
<organism evidence="2 3">
    <name type="scientific">Trametes pubescens</name>
    <name type="common">White-rot fungus</name>
    <dbReference type="NCBI Taxonomy" id="154538"/>
    <lineage>
        <taxon>Eukaryota</taxon>
        <taxon>Fungi</taxon>
        <taxon>Dikarya</taxon>
        <taxon>Basidiomycota</taxon>
        <taxon>Agaricomycotina</taxon>
        <taxon>Agaricomycetes</taxon>
        <taxon>Polyporales</taxon>
        <taxon>Polyporaceae</taxon>
        <taxon>Trametes</taxon>
    </lineage>
</organism>
<dbReference type="Gene3D" id="3.80.10.10">
    <property type="entry name" value="Ribonuclease Inhibitor"/>
    <property type="match status" value="1"/>
</dbReference>
<dbReference type="Gene3D" id="3.40.50.300">
    <property type="entry name" value="P-loop containing nucleotide triphosphate hydrolases"/>
    <property type="match status" value="2"/>
</dbReference>
<accession>A0A1M2VQZ1</accession>
<evidence type="ECO:0000313" key="3">
    <source>
        <dbReference type="Proteomes" id="UP000184267"/>
    </source>
</evidence>
<gene>
    <name evidence="2" type="ORF">TRAPUB_13551</name>
</gene>
<dbReference type="OrthoDB" id="6362633at2759"/>
<protein>
    <recommendedName>
        <fullName evidence="4">Uridine kinase</fullName>
    </recommendedName>
</protein>
<evidence type="ECO:0000313" key="2">
    <source>
        <dbReference type="EMBL" id="OJT09970.1"/>
    </source>
</evidence>
<comment type="caution">
    <text evidence="2">The sequence shown here is derived from an EMBL/GenBank/DDBJ whole genome shotgun (WGS) entry which is preliminary data.</text>
</comment>